<evidence type="ECO:0000259" key="1">
    <source>
        <dbReference type="PROSITE" id="PS51677"/>
    </source>
</evidence>
<dbReference type="InterPro" id="IPR002509">
    <property type="entry name" value="NODB_dom"/>
</dbReference>
<dbReference type="Pfam" id="PF01522">
    <property type="entry name" value="Polysacc_deac_1"/>
    <property type="match status" value="1"/>
</dbReference>
<gene>
    <name evidence="2" type="ORF">A3207_05435</name>
</gene>
<dbReference type="GO" id="GO:0005975">
    <property type="term" value="P:carbohydrate metabolic process"/>
    <property type="evidence" value="ECO:0007669"/>
    <property type="project" value="InterPro"/>
</dbReference>
<dbReference type="RefSeq" id="WP_400195255.1">
    <property type="nucleotide sequence ID" value="NZ_CAYAYE010000008.1"/>
</dbReference>
<dbReference type="PROSITE" id="PS51677">
    <property type="entry name" value="NODB"/>
    <property type="match status" value="1"/>
</dbReference>
<dbReference type="SUPFAM" id="SSF88713">
    <property type="entry name" value="Glycoside hydrolase/deacetylase"/>
    <property type="match status" value="1"/>
</dbReference>
<evidence type="ECO:0000313" key="3">
    <source>
        <dbReference type="Proteomes" id="UP000752814"/>
    </source>
</evidence>
<dbReference type="PANTHER" id="PTHR47561:SF1">
    <property type="entry name" value="POLYSACCHARIDE DEACETYLASE FAMILY PROTEIN (AFU_ORTHOLOGUE AFUA_6G05030)"/>
    <property type="match status" value="1"/>
</dbReference>
<accession>A0A8J8PEI2</accession>
<dbReference type="InterPro" id="IPR011330">
    <property type="entry name" value="Glyco_hydro/deAcase_b/a-brl"/>
</dbReference>
<protein>
    <recommendedName>
        <fullName evidence="1">NodB homology domain-containing protein</fullName>
    </recommendedName>
</protein>
<comment type="caution">
    <text evidence="2">The sequence shown here is derived from an EMBL/GenBank/DDBJ whole genome shotgun (WGS) entry which is preliminary data.</text>
</comment>
<reference evidence="2" key="1">
    <citation type="submission" date="2016-03" db="EMBL/GenBank/DDBJ databases">
        <authorList>
            <person name="Borrel G."/>
            <person name="Mccann A."/>
            <person name="O'Toole P.W."/>
        </authorList>
    </citation>
    <scope>NUCLEOTIDE SEQUENCE</scope>
    <source>
        <strain evidence="2">183</strain>
    </source>
</reference>
<evidence type="ECO:0000313" key="2">
    <source>
        <dbReference type="EMBL" id="TQS84284.1"/>
    </source>
</evidence>
<dbReference type="GO" id="GO:0016810">
    <property type="term" value="F:hydrolase activity, acting on carbon-nitrogen (but not peptide) bonds"/>
    <property type="evidence" value="ECO:0007669"/>
    <property type="project" value="InterPro"/>
</dbReference>
<dbReference type="AlphaFoldDB" id="A0A8J8PEI2"/>
<dbReference type="PANTHER" id="PTHR47561">
    <property type="entry name" value="POLYSACCHARIDE DEACETYLASE FAMILY PROTEIN (AFU_ORTHOLOGUE AFUA_6G05030)"/>
    <property type="match status" value="1"/>
</dbReference>
<dbReference type="Proteomes" id="UP000752814">
    <property type="component" value="Unassembled WGS sequence"/>
</dbReference>
<sequence>MALISFTVDVDRDVNQAVQGSPDAVCPGGCTRFSSSYEGLKIFIEVLNELGIKGTFFMEGKTAEAISADCDLRDLMKIHEIGCHGYNHEDLTGKDSGVILTNEEIKAAVERGINAVKEVFKKDPRGFRAPYLHYDDRIQAIISNLGFKYSSSTVKVDDECVCSENKILEIPVLKTRDSGGRWMQSYLWPLHEGKRSPTDYKYLLSKEVPLLVLGDHSWHMVENYSGMFSKEKIKQNKEELRDILSYALDREFEFVTLEEYAERFSSSR</sequence>
<organism evidence="2 3">
    <name type="scientific">Candidatus Methanomassiliicoccus intestinalis</name>
    <dbReference type="NCBI Taxonomy" id="1406512"/>
    <lineage>
        <taxon>Archaea</taxon>
        <taxon>Methanobacteriati</taxon>
        <taxon>Thermoplasmatota</taxon>
        <taxon>Thermoplasmata</taxon>
        <taxon>Methanomassiliicoccales</taxon>
        <taxon>Methanomassiliicoccaceae</taxon>
        <taxon>Methanomassiliicoccus</taxon>
    </lineage>
</organism>
<proteinExistence type="predicted"/>
<dbReference type="Gene3D" id="3.20.20.370">
    <property type="entry name" value="Glycoside hydrolase/deacetylase"/>
    <property type="match status" value="1"/>
</dbReference>
<dbReference type="EMBL" id="LVVT01000002">
    <property type="protein sequence ID" value="TQS84284.1"/>
    <property type="molecule type" value="Genomic_DNA"/>
</dbReference>
<feature type="domain" description="NodB homology" evidence="1">
    <location>
        <begin position="25"/>
        <end position="268"/>
    </location>
</feature>
<name>A0A8J8PEI2_9ARCH</name>